<dbReference type="AlphaFoldDB" id="A0A9Q8QCM7"/>
<evidence type="ECO:0000259" key="1">
    <source>
        <dbReference type="SMART" id="SM00479"/>
    </source>
</evidence>
<organism evidence="2 3">
    <name type="scientific">Purpureocillium takamizusanense</name>
    <dbReference type="NCBI Taxonomy" id="2060973"/>
    <lineage>
        <taxon>Eukaryota</taxon>
        <taxon>Fungi</taxon>
        <taxon>Dikarya</taxon>
        <taxon>Ascomycota</taxon>
        <taxon>Pezizomycotina</taxon>
        <taxon>Sordariomycetes</taxon>
        <taxon>Hypocreomycetidae</taxon>
        <taxon>Hypocreales</taxon>
        <taxon>Ophiocordycipitaceae</taxon>
        <taxon>Purpureocillium</taxon>
    </lineage>
</organism>
<dbReference type="GO" id="GO:0003676">
    <property type="term" value="F:nucleic acid binding"/>
    <property type="evidence" value="ECO:0007669"/>
    <property type="project" value="InterPro"/>
</dbReference>
<reference evidence="2" key="1">
    <citation type="submission" date="2021-11" db="EMBL/GenBank/DDBJ databases">
        <title>Purpureocillium_takamizusanense_genome.</title>
        <authorList>
            <person name="Nguyen N.-H."/>
        </authorList>
    </citation>
    <scope>NUCLEOTIDE SEQUENCE</scope>
    <source>
        <strain evidence="2">PT3</strain>
    </source>
</reference>
<evidence type="ECO:0000313" key="2">
    <source>
        <dbReference type="EMBL" id="UNI16751.1"/>
    </source>
</evidence>
<evidence type="ECO:0000313" key="3">
    <source>
        <dbReference type="Proteomes" id="UP000829364"/>
    </source>
</evidence>
<dbReference type="SMART" id="SM00479">
    <property type="entry name" value="EXOIII"/>
    <property type="match status" value="1"/>
</dbReference>
<feature type="domain" description="Exonuclease" evidence="1">
    <location>
        <begin position="74"/>
        <end position="248"/>
    </location>
</feature>
<dbReference type="GeneID" id="72065119"/>
<protein>
    <recommendedName>
        <fullName evidence="1">Exonuclease domain-containing protein</fullName>
    </recommendedName>
</protein>
<keyword evidence="3" id="KW-1185">Reference proteome</keyword>
<dbReference type="RefSeq" id="XP_047840232.1">
    <property type="nucleotide sequence ID" value="XM_047984258.1"/>
</dbReference>
<dbReference type="Proteomes" id="UP000829364">
    <property type="component" value="Chromosome 2"/>
</dbReference>
<dbReference type="EMBL" id="CP086355">
    <property type="protein sequence ID" value="UNI16751.1"/>
    <property type="molecule type" value="Genomic_DNA"/>
</dbReference>
<accession>A0A9Q8QCM7</accession>
<proteinExistence type="predicted"/>
<name>A0A9Q8QCM7_9HYPO</name>
<dbReference type="InterPro" id="IPR036397">
    <property type="entry name" value="RNaseH_sf"/>
</dbReference>
<sequence length="279" mass="30961">MLSLDDTWMPPPITNNTNEFKFVNCVEPGCASTSAFSEYGAMTLRAGYNTCTMHTTQDTIKSRVENIVVSPNTTFIFYALEVTNTNEIDQLSAITSTGDHIDLVVKTTTRKNNSPIIGKFPPLVYMIMATEPATAMRAFIEWVRNIHRRSSRGNGTESDVVLVAHNGMNHDHVLLLKTMLVWGINPPKWKFADSLPIFKLVTAPGETASLDVLANEYAPWFQHIHHDGLSDATAIMHVVTKSVPNWQMACLAFSTPCDDYTTSVGLNTLRARSPLPFPD</sequence>
<dbReference type="Gene3D" id="3.30.420.10">
    <property type="entry name" value="Ribonuclease H-like superfamily/Ribonuclease H"/>
    <property type="match status" value="1"/>
</dbReference>
<dbReference type="OrthoDB" id="5241404at2759"/>
<dbReference type="InterPro" id="IPR012337">
    <property type="entry name" value="RNaseH-like_sf"/>
</dbReference>
<dbReference type="InterPro" id="IPR013520">
    <property type="entry name" value="Ribonucl_H"/>
</dbReference>
<gene>
    <name evidence="2" type="ORF">JDV02_003159</name>
</gene>
<dbReference type="SUPFAM" id="SSF53098">
    <property type="entry name" value="Ribonuclease H-like"/>
    <property type="match status" value="1"/>
</dbReference>
<dbReference type="KEGG" id="ptkz:JDV02_003159"/>